<keyword evidence="2" id="KW-1185">Reference proteome</keyword>
<name>A0A1X0D5N5_9MYCO</name>
<evidence type="ECO:0000313" key="2">
    <source>
        <dbReference type="Proteomes" id="UP000192801"/>
    </source>
</evidence>
<dbReference type="Pfam" id="PF13289">
    <property type="entry name" value="SIR2_2"/>
    <property type="match status" value="1"/>
</dbReference>
<dbReference type="EMBL" id="MVHS01000041">
    <property type="protein sequence ID" value="ORA67687.1"/>
    <property type="molecule type" value="Genomic_DNA"/>
</dbReference>
<organism evidence="1 2">
    <name type="scientific">Mycolicibacterium insubricum</name>
    <dbReference type="NCBI Taxonomy" id="444597"/>
    <lineage>
        <taxon>Bacteria</taxon>
        <taxon>Bacillati</taxon>
        <taxon>Actinomycetota</taxon>
        <taxon>Actinomycetes</taxon>
        <taxon>Mycobacteriales</taxon>
        <taxon>Mycobacteriaceae</taxon>
        <taxon>Mycolicibacterium</taxon>
    </lineage>
</organism>
<protein>
    <submittedName>
        <fullName evidence="1">Uncharacterized protein</fullName>
    </submittedName>
</protein>
<gene>
    <name evidence="1" type="ORF">BST26_15365</name>
</gene>
<reference evidence="1 2" key="1">
    <citation type="submission" date="2016-12" db="EMBL/GenBank/DDBJ databases">
        <title>The new phylogeny of genus Mycobacterium.</title>
        <authorList>
            <person name="Tortoli E."/>
            <person name="Trovato A."/>
            <person name="Cirillo D.M."/>
        </authorList>
    </citation>
    <scope>NUCLEOTIDE SEQUENCE [LARGE SCALE GENOMIC DNA]</scope>
    <source>
        <strain evidence="1 2">DSM 45130</strain>
    </source>
</reference>
<comment type="caution">
    <text evidence="1">The sequence shown here is derived from an EMBL/GenBank/DDBJ whole genome shotgun (WGS) entry which is preliminary data.</text>
</comment>
<dbReference type="STRING" id="444597.BST26_15365"/>
<proteinExistence type="predicted"/>
<sequence length="381" mass="42433">MLTKTHPLAQQVDYLRAALEQEKKPIGILLGAGAPMSIRIGEQPLVPGLEALTAFVLSDVSEDYRTAIEALVSHLDESERRNLEAILNYVRAIATLPGALPVRGIEKATLEALDSAICRVVRERVNVDLPQNDNPYLSLALWIRAVRRLTPTQVFTTNYDLLMEQAFERHRVAYFDGFMGSHEPIFDLEAIEEDDLPSRWTLLWKLHGSINWSQDESGNVIRRPAKIDDKYSALVYPSHLKYDQSRRLPYLAMMDRLKVFLRKPGAILVSCGFSYRDQHINEVIDQSLRANPTASVHAMLYGPLDDYPEAAKMASGLHNLVLLAQDSAIIGGSRGAWAARDDEAGEEARTCDLGDFVAFGAFLQGLTGDSAHIEVEVQDHG</sequence>
<dbReference type="AlphaFoldDB" id="A0A1X0D5N5"/>
<accession>A0A1X0D5N5</accession>
<dbReference type="Proteomes" id="UP000192801">
    <property type="component" value="Unassembled WGS sequence"/>
</dbReference>
<evidence type="ECO:0000313" key="1">
    <source>
        <dbReference type="EMBL" id="ORA67687.1"/>
    </source>
</evidence>